<dbReference type="Proteomes" id="UP000250222">
    <property type="component" value="Unassembled WGS sequence"/>
</dbReference>
<proteinExistence type="predicted"/>
<evidence type="ECO:0000313" key="1">
    <source>
        <dbReference type="EMBL" id="SSA43373.1"/>
    </source>
</evidence>
<evidence type="ECO:0000313" key="2">
    <source>
        <dbReference type="Proteomes" id="UP000250222"/>
    </source>
</evidence>
<accession>A0A2Y9C6P4</accession>
<sequence>MSTPAEFRPRPAWLANHEFAAGLDAAMKPRDPADHDDPSQLARKEAELQLAEEIGNPELIAAKRLEYGIAQAQHDHEGDPR</sequence>
<keyword evidence="2" id="KW-1185">Reference proteome</keyword>
<organism evidence="1 2">
    <name type="scientific">Georgenia satyanarayanai</name>
    <dbReference type="NCBI Taxonomy" id="860221"/>
    <lineage>
        <taxon>Bacteria</taxon>
        <taxon>Bacillati</taxon>
        <taxon>Actinomycetota</taxon>
        <taxon>Actinomycetes</taxon>
        <taxon>Micrococcales</taxon>
        <taxon>Bogoriellaceae</taxon>
        <taxon>Georgenia</taxon>
    </lineage>
</organism>
<reference evidence="1 2" key="1">
    <citation type="submission" date="2016-10" db="EMBL/GenBank/DDBJ databases">
        <authorList>
            <person name="Cai Z."/>
        </authorList>
    </citation>
    <scope>NUCLEOTIDE SEQUENCE [LARGE SCALE GENOMIC DNA]</scope>
    <source>
        <strain evidence="1 2">CGMCC 1.10826</strain>
    </source>
</reference>
<name>A0A2Y9C6P4_9MICO</name>
<gene>
    <name evidence="1" type="ORF">SAMN05216184_108137</name>
</gene>
<dbReference type="RefSeq" id="WP_110852843.1">
    <property type="nucleotide sequence ID" value="NZ_QKLZ01000008.1"/>
</dbReference>
<protein>
    <submittedName>
        <fullName evidence="1">Uncharacterized protein</fullName>
    </submittedName>
</protein>
<dbReference type="AlphaFoldDB" id="A0A2Y9C6P4"/>
<dbReference type="EMBL" id="UETB01000008">
    <property type="protein sequence ID" value="SSA43373.1"/>
    <property type="molecule type" value="Genomic_DNA"/>
</dbReference>